<gene>
    <name evidence="1" type="ORF">VNO77_31295</name>
</gene>
<dbReference type="AlphaFoldDB" id="A0AAN9KSD1"/>
<evidence type="ECO:0000313" key="2">
    <source>
        <dbReference type="Proteomes" id="UP001367508"/>
    </source>
</evidence>
<protein>
    <submittedName>
        <fullName evidence="1">Uncharacterized protein</fullName>
    </submittedName>
</protein>
<reference evidence="1 2" key="1">
    <citation type="submission" date="2024-01" db="EMBL/GenBank/DDBJ databases">
        <title>The genomes of 5 underutilized Papilionoideae crops provide insights into root nodulation and disease resistanc.</title>
        <authorList>
            <person name="Jiang F."/>
        </authorList>
    </citation>
    <scope>NUCLEOTIDE SEQUENCE [LARGE SCALE GENOMIC DNA]</scope>
    <source>
        <strain evidence="1">LVBAO_FW01</strain>
        <tissue evidence="1">Leaves</tissue>
    </source>
</reference>
<organism evidence="1 2">
    <name type="scientific">Canavalia gladiata</name>
    <name type="common">Sword bean</name>
    <name type="synonym">Dolichos gladiatus</name>
    <dbReference type="NCBI Taxonomy" id="3824"/>
    <lineage>
        <taxon>Eukaryota</taxon>
        <taxon>Viridiplantae</taxon>
        <taxon>Streptophyta</taxon>
        <taxon>Embryophyta</taxon>
        <taxon>Tracheophyta</taxon>
        <taxon>Spermatophyta</taxon>
        <taxon>Magnoliopsida</taxon>
        <taxon>eudicotyledons</taxon>
        <taxon>Gunneridae</taxon>
        <taxon>Pentapetalae</taxon>
        <taxon>rosids</taxon>
        <taxon>fabids</taxon>
        <taxon>Fabales</taxon>
        <taxon>Fabaceae</taxon>
        <taxon>Papilionoideae</taxon>
        <taxon>50 kb inversion clade</taxon>
        <taxon>NPAAA clade</taxon>
        <taxon>indigoferoid/millettioid clade</taxon>
        <taxon>Phaseoleae</taxon>
        <taxon>Canavalia</taxon>
    </lineage>
</organism>
<dbReference type="EMBL" id="JAYMYQ010000007">
    <property type="protein sequence ID" value="KAK7321099.1"/>
    <property type="molecule type" value="Genomic_DNA"/>
</dbReference>
<dbReference type="Proteomes" id="UP001367508">
    <property type="component" value="Unassembled WGS sequence"/>
</dbReference>
<comment type="caution">
    <text evidence="1">The sequence shown here is derived from an EMBL/GenBank/DDBJ whole genome shotgun (WGS) entry which is preliminary data.</text>
</comment>
<accession>A0AAN9KSD1</accession>
<keyword evidence="2" id="KW-1185">Reference proteome</keyword>
<sequence>MVVLGGLAQESDWIPIRRIVHMAFYCTDNGSGWFISLMDDSYNHICGCFGRYVTNTSISFRGNLSPINDCSTELRRRECNSRFGSLIPKQPAEKKNFSLFSCRRGCQGEPVDQVLSLVADTPLASSRFSLRTPTAHVLIPELLRPTCLTCNTHVPIARMGRLR</sequence>
<proteinExistence type="predicted"/>
<evidence type="ECO:0000313" key="1">
    <source>
        <dbReference type="EMBL" id="KAK7321099.1"/>
    </source>
</evidence>
<name>A0AAN9KSD1_CANGL</name>